<dbReference type="InterPro" id="IPR005097">
    <property type="entry name" value="Sacchrp_dh_NADP-bd"/>
</dbReference>
<dbReference type="GO" id="GO:0004753">
    <property type="term" value="F:saccharopine dehydrogenase activity"/>
    <property type="evidence" value="ECO:0007669"/>
    <property type="project" value="TreeGrafter"/>
</dbReference>
<dbReference type="InterPro" id="IPR036291">
    <property type="entry name" value="NAD(P)-bd_dom_sf"/>
</dbReference>
<evidence type="ECO:0000259" key="4">
    <source>
        <dbReference type="Pfam" id="PF03435"/>
    </source>
</evidence>
<protein>
    <recommendedName>
        <fullName evidence="8">Saccharopine dehydrogenase</fullName>
    </recommendedName>
</protein>
<dbReference type="Proteomes" id="UP000800036">
    <property type="component" value="Unassembled WGS sequence"/>
</dbReference>
<sequence>MKETTLPSSIARQPSHHHSNARHHKAHPGARQRHGHTAMYRVSFSQPTQHYHCCLSDFASRPEARRRLLTHQAVTIDATSEADLAKHIAAHDVAVSLIPYIYHAAVIKPAIRSGTNMVTTSYVSDAIRALDEDAKKAGITVLNEVGVDPGVDHLYAIKKINEVHTKGGRVLEFYSYCGGLPAPERTEPPLVSNFRGLLAVLYSHNGTLRAS</sequence>
<evidence type="ECO:0000256" key="2">
    <source>
        <dbReference type="ARBA" id="ARBA00023154"/>
    </source>
</evidence>
<feature type="domain" description="Saccharopine dehydrogenase-like C-terminal" evidence="5">
    <location>
        <begin position="146"/>
        <end position="190"/>
    </location>
</feature>
<dbReference type="Gene3D" id="3.40.50.720">
    <property type="entry name" value="NAD(P)-binding Rossmann-like Domain"/>
    <property type="match status" value="1"/>
</dbReference>
<dbReference type="GO" id="GO:0005737">
    <property type="term" value="C:cytoplasm"/>
    <property type="evidence" value="ECO:0007669"/>
    <property type="project" value="TreeGrafter"/>
</dbReference>
<gene>
    <name evidence="6" type="ORF">BU23DRAFT_597610</name>
</gene>
<dbReference type="Gene3D" id="3.30.360.10">
    <property type="entry name" value="Dihydrodipicolinate Reductase, domain 2"/>
    <property type="match status" value="1"/>
</dbReference>
<feature type="region of interest" description="Disordered" evidence="3">
    <location>
        <begin position="1"/>
        <end position="35"/>
    </location>
</feature>
<dbReference type="Pfam" id="PF03435">
    <property type="entry name" value="Sacchrp_dh_NADP"/>
    <property type="match status" value="1"/>
</dbReference>
<dbReference type="AlphaFoldDB" id="A0A6A5VFB8"/>
<dbReference type="GO" id="GO:0019878">
    <property type="term" value="P:lysine biosynthetic process via aminoadipic acid"/>
    <property type="evidence" value="ECO:0007669"/>
    <property type="project" value="TreeGrafter"/>
</dbReference>
<keyword evidence="2" id="KW-0028">Amino-acid biosynthesis</keyword>
<accession>A0A6A5VFB8</accession>
<dbReference type="EMBL" id="ML976670">
    <property type="protein sequence ID" value="KAF1975410.1"/>
    <property type="molecule type" value="Genomic_DNA"/>
</dbReference>
<evidence type="ECO:0000313" key="6">
    <source>
        <dbReference type="EMBL" id="KAF1975410.1"/>
    </source>
</evidence>
<organism evidence="6 7">
    <name type="scientific">Bimuria novae-zelandiae CBS 107.79</name>
    <dbReference type="NCBI Taxonomy" id="1447943"/>
    <lineage>
        <taxon>Eukaryota</taxon>
        <taxon>Fungi</taxon>
        <taxon>Dikarya</taxon>
        <taxon>Ascomycota</taxon>
        <taxon>Pezizomycotina</taxon>
        <taxon>Dothideomycetes</taxon>
        <taxon>Pleosporomycetidae</taxon>
        <taxon>Pleosporales</taxon>
        <taxon>Massarineae</taxon>
        <taxon>Didymosphaeriaceae</taxon>
        <taxon>Bimuria</taxon>
    </lineage>
</organism>
<dbReference type="InterPro" id="IPR051168">
    <property type="entry name" value="AASS"/>
</dbReference>
<reference evidence="6" key="1">
    <citation type="journal article" date="2020" name="Stud. Mycol.">
        <title>101 Dothideomycetes genomes: a test case for predicting lifestyles and emergence of pathogens.</title>
        <authorList>
            <person name="Haridas S."/>
            <person name="Albert R."/>
            <person name="Binder M."/>
            <person name="Bloem J."/>
            <person name="Labutti K."/>
            <person name="Salamov A."/>
            <person name="Andreopoulos B."/>
            <person name="Baker S."/>
            <person name="Barry K."/>
            <person name="Bills G."/>
            <person name="Bluhm B."/>
            <person name="Cannon C."/>
            <person name="Castanera R."/>
            <person name="Culley D."/>
            <person name="Daum C."/>
            <person name="Ezra D."/>
            <person name="Gonzalez J."/>
            <person name="Henrissat B."/>
            <person name="Kuo A."/>
            <person name="Liang C."/>
            <person name="Lipzen A."/>
            <person name="Lutzoni F."/>
            <person name="Magnuson J."/>
            <person name="Mondo S."/>
            <person name="Nolan M."/>
            <person name="Ohm R."/>
            <person name="Pangilinan J."/>
            <person name="Park H.-J."/>
            <person name="Ramirez L."/>
            <person name="Alfaro M."/>
            <person name="Sun H."/>
            <person name="Tritt A."/>
            <person name="Yoshinaga Y."/>
            <person name="Zwiers L.-H."/>
            <person name="Turgeon B."/>
            <person name="Goodwin S."/>
            <person name="Spatafora J."/>
            <person name="Crous P."/>
            <person name="Grigoriev I."/>
        </authorList>
    </citation>
    <scope>NUCLEOTIDE SEQUENCE</scope>
    <source>
        <strain evidence="6">CBS 107.79</strain>
    </source>
</reference>
<evidence type="ECO:0000256" key="3">
    <source>
        <dbReference type="SAM" id="MobiDB-lite"/>
    </source>
</evidence>
<name>A0A6A5VFB8_9PLEO</name>
<keyword evidence="2" id="KW-0457">Lysine biosynthesis</keyword>
<evidence type="ECO:0000256" key="1">
    <source>
        <dbReference type="ARBA" id="ARBA00023002"/>
    </source>
</evidence>
<keyword evidence="7" id="KW-1185">Reference proteome</keyword>
<dbReference type="PANTHER" id="PTHR11133">
    <property type="entry name" value="SACCHAROPINE DEHYDROGENASE"/>
    <property type="match status" value="1"/>
</dbReference>
<dbReference type="SUPFAM" id="SSF55347">
    <property type="entry name" value="Glyceraldehyde-3-phosphate dehydrogenase-like, C-terminal domain"/>
    <property type="match status" value="1"/>
</dbReference>
<dbReference type="InterPro" id="IPR032095">
    <property type="entry name" value="Sacchrp_dh-like_C"/>
</dbReference>
<dbReference type="PANTHER" id="PTHR11133:SF22">
    <property type="entry name" value="ALPHA-AMINOADIPIC SEMIALDEHYDE SYNTHASE, MITOCHONDRIAL"/>
    <property type="match status" value="1"/>
</dbReference>
<feature type="compositionally biased region" description="Basic residues" evidence="3">
    <location>
        <begin position="14"/>
        <end position="35"/>
    </location>
</feature>
<evidence type="ECO:0000313" key="7">
    <source>
        <dbReference type="Proteomes" id="UP000800036"/>
    </source>
</evidence>
<evidence type="ECO:0000259" key="5">
    <source>
        <dbReference type="Pfam" id="PF16653"/>
    </source>
</evidence>
<proteinExistence type="predicted"/>
<feature type="compositionally biased region" description="Polar residues" evidence="3">
    <location>
        <begin position="1"/>
        <end position="12"/>
    </location>
</feature>
<evidence type="ECO:0008006" key="8">
    <source>
        <dbReference type="Google" id="ProtNLM"/>
    </source>
</evidence>
<dbReference type="SUPFAM" id="SSF51735">
    <property type="entry name" value="NAD(P)-binding Rossmann-fold domains"/>
    <property type="match status" value="1"/>
</dbReference>
<dbReference type="OrthoDB" id="10059875at2759"/>
<dbReference type="Pfam" id="PF16653">
    <property type="entry name" value="Sacchrp_dh_C"/>
    <property type="match status" value="1"/>
</dbReference>
<feature type="domain" description="Saccharopine dehydrogenase NADP binding" evidence="4">
    <location>
        <begin position="67"/>
        <end position="142"/>
    </location>
</feature>
<keyword evidence="1" id="KW-0560">Oxidoreductase</keyword>